<evidence type="ECO:0000256" key="1">
    <source>
        <dbReference type="SAM" id="Phobius"/>
    </source>
</evidence>
<accession>A0A9X4MYH4</accession>
<protein>
    <submittedName>
        <fullName evidence="2">Uncharacterized protein</fullName>
    </submittedName>
</protein>
<feature type="transmembrane region" description="Helical" evidence="1">
    <location>
        <begin position="44"/>
        <end position="64"/>
    </location>
</feature>
<sequence>MKPSLPHNKFKTPENYFEDLENKILAETIEANSTKVIPIYQKNWFKVAVSTAAAVLLIVGFWFMSQSPNVSAEDQIYAQETVYEVYFEDDLDETYILEEEPVLVEFVGLSNP</sequence>
<dbReference type="Proteomes" id="UP001152599">
    <property type="component" value="Unassembled WGS sequence"/>
</dbReference>
<dbReference type="AlphaFoldDB" id="A0A9X4MYH4"/>
<evidence type="ECO:0000313" key="3">
    <source>
        <dbReference type="Proteomes" id="UP001152599"/>
    </source>
</evidence>
<gene>
    <name evidence="2" type="ORF">NMK71_05655</name>
</gene>
<dbReference type="EMBL" id="JANCMU010000002">
    <property type="protein sequence ID" value="MDG4945892.1"/>
    <property type="molecule type" value="Genomic_DNA"/>
</dbReference>
<reference evidence="2" key="1">
    <citation type="submission" date="2022-07" db="EMBL/GenBank/DDBJ databases">
        <title>Description and genome-wide analysis of Profundicola chukchiensis gen. nov., sp. nov., marine bacteria isolated from bottom sediments of the Chukchi Sea.</title>
        <authorList>
            <person name="Romanenko L."/>
            <person name="Otstavnykh N."/>
            <person name="Kurilenko V."/>
            <person name="Eremeev V."/>
            <person name="Velansky P."/>
            <person name="Mikhailov V."/>
            <person name="Isaeva M."/>
        </authorList>
    </citation>
    <scope>NUCLEOTIDE SEQUENCE</scope>
    <source>
        <strain evidence="2">KMM 9713</strain>
    </source>
</reference>
<keyword evidence="1" id="KW-1133">Transmembrane helix</keyword>
<evidence type="ECO:0000313" key="2">
    <source>
        <dbReference type="EMBL" id="MDG4945892.1"/>
    </source>
</evidence>
<keyword evidence="3" id="KW-1185">Reference proteome</keyword>
<comment type="caution">
    <text evidence="2">The sequence shown here is derived from an EMBL/GenBank/DDBJ whole genome shotgun (WGS) entry which is preliminary data.</text>
</comment>
<keyword evidence="1" id="KW-0812">Transmembrane</keyword>
<organism evidence="2 3">
    <name type="scientific">Profundicola chukchiensis</name>
    <dbReference type="NCBI Taxonomy" id="2961959"/>
    <lineage>
        <taxon>Bacteria</taxon>
        <taxon>Pseudomonadati</taxon>
        <taxon>Bacteroidota</taxon>
        <taxon>Flavobacteriia</taxon>
        <taxon>Flavobacteriales</taxon>
        <taxon>Weeksellaceae</taxon>
        <taxon>Profundicola</taxon>
    </lineage>
</organism>
<dbReference type="RefSeq" id="WP_304420429.1">
    <property type="nucleotide sequence ID" value="NZ_JANCMU010000002.1"/>
</dbReference>
<proteinExistence type="predicted"/>
<keyword evidence="1" id="KW-0472">Membrane</keyword>
<name>A0A9X4MYH4_9FLAO</name>